<dbReference type="InterPro" id="IPR014456">
    <property type="entry name" value="UCP010244_IM"/>
</dbReference>
<protein>
    <submittedName>
        <fullName evidence="2">DUF1254 domain-containing protein</fullName>
    </submittedName>
</protein>
<keyword evidence="1" id="KW-0472">Membrane</keyword>
<reference evidence="2 3" key="1">
    <citation type="submission" date="2019-04" db="EMBL/GenBank/DDBJ databases">
        <title>genome sequence of strain W3.</title>
        <authorList>
            <person name="Gao J."/>
            <person name="Sun J."/>
        </authorList>
    </citation>
    <scope>NUCLEOTIDE SEQUENCE [LARGE SCALE GENOMIC DNA]</scope>
    <source>
        <strain evidence="2 3">W3</strain>
    </source>
</reference>
<accession>A0A4S8Q1S3</accession>
<name>A0A4S8Q1S3_9HYPH</name>
<evidence type="ECO:0000313" key="3">
    <source>
        <dbReference type="Proteomes" id="UP000307378"/>
    </source>
</evidence>
<organism evidence="2 3">
    <name type="scientific">Rhizobium rosettiformans W3</name>
    <dbReference type="NCBI Taxonomy" id="538378"/>
    <lineage>
        <taxon>Bacteria</taxon>
        <taxon>Pseudomonadati</taxon>
        <taxon>Pseudomonadota</taxon>
        <taxon>Alphaproteobacteria</taxon>
        <taxon>Hyphomicrobiales</taxon>
        <taxon>Rhizobiaceae</taxon>
        <taxon>Rhizobium/Agrobacterium group</taxon>
        <taxon>Rhizobium</taxon>
    </lineage>
</organism>
<keyword evidence="1" id="KW-0812">Transmembrane</keyword>
<proteinExistence type="predicted"/>
<dbReference type="Proteomes" id="UP000307378">
    <property type="component" value="Unassembled WGS sequence"/>
</dbReference>
<evidence type="ECO:0000256" key="1">
    <source>
        <dbReference type="SAM" id="Phobius"/>
    </source>
</evidence>
<dbReference type="EMBL" id="STGU01000002">
    <property type="protein sequence ID" value="THV38073.1"/>
    <property type="molecule type" value="Genomic_DNA"/>
</dbReference>
<feature type="transmembrane region" description="Helical" evidence="1">
    <location>
        <begin position="6"/>
        <end position="27"/>
    </location>
</feature>
<gene>
    <name evidence="2" type="ORF">FAA86_04540</name>
</gene>
<evidence type="ECO:0000313" key="2">
    <source>
        <dbReference type="EMBL" id="THV38073.1"/>
    </source>
</evidence>
<dbReference type="RefSeq" id="WP_136538561.1">
    <property type="nucleotide sequence ID" value="NZ_STGU01000002.1"/>
</dbReference>
<comment type="caution">
    <text evidence="2">The sequence shown here is derived from an EMBL/GenBank/DDBJ whole genome shotgun (WGS) entry which is preliminary data.</text>
</comment>
<sequence>MSKFLYAIITGIIGAALLHIIIILGVPHFTGRDAYTRVTSEGAPFVFHPLSARPDAVGLASLDPYLRVAVCHFDIERQPLSLVALGEGVDFWSVALYDRDANEVFSMNDRTSVAGDLDVLVATPVQVAQLRKTPIAALAETILVEHPGTEGYVVLRVLAPQASYEPEARAFLANAECLPFTGR</sequence>
<dbReference type="PIRSF" id="PIRSF010244">
    <property type="entry name" value="UCP010244_imp"/>
    <property type="match status" value="1"/>
</dbReference>
<keyword evidence="1" id="KW-1133">Transmembrane helix</keyword>
<dbReference type="AlphaFoldDB" id="A0A4S8Q1S3"/>